<dbReference type="EMBL" id="FNLF01000002">
    <property type="protein sequence ID" value="SDQ89874.1"/>
    <property type="molecule type" value="Genomic_DNA"/>
</dbReference>
<name>A0A1H1EMP8_9ACTN</name>
<dbReference type="RefSeq" id="WP_068534828.1">
    <property type="nucleotide sequence ID" value="NZ_AP025457.1"/>
</dbReference>
<dbReference type="Gene3D" id="3.40.50.360">
    <property type="match status" value="1"/>
</dbReference>
<protein>
    <submittedName>
        <fullName evidence="5">FMN reductase</fullName>
    </submittedName>
</protein>
<dbReference type="OrthoDB" id="1643408at2"/>
<sequence length="218" mass="22135">MTRSLVVVAAGVSEPSSTRLLADQLADATRAAVSARGEAVDITVIEVRELARDLATVMTSGVPTPALTAAKDAIAAADGLIAVSPVFTASYSGLFKMFFDALDTDALTGVPVLVAATAGTARHSLVLDHALRPLFSYLRAQILPTGVFAATEDFGSSELASRISRAGAELAGALVQADGAVAGFGGPSDLSAPRRSGKSLDLGPVADFADLLRGHTGD</sequence>
<dbReference type="STRING" id="47312.SAMN04489765_2271"/>
<evidence type="ECO:0000256" key="3">
    <source>
        <dbReference type="ARBA" id="ARBA00023002"/>
    </source>
</evidence>
<gene>
    <name evidence="5" type="ORF">SAMN04489765_2271</name>
</gene>
<dbReference type="AlphaFoldDB" id="A0A1H1EMP8"/>
<evidence type="ECO:0000313" key="5">
    <source>
        <dbReference type="EMBL" id="SDQ89874.1"/>
    </source>
</evidence>
<evidence type="ECO:0000313" key="6">
    <source>
        <dbReference type="Proteomes" id="UP000183053"/>
    </source>
</evidence>
<dbReference type="InterPro" id="IPR029039">
    <property type="entry name" value="Flavoprotein-like_sf"/>
</dbReference>
<keyword evidence="3" id="KW-0560">Oxidoreductase</keyword>
<dbReference type="Proteomes" id="UP000183053">
    <property type="component" value="Unassembled WGS sequence"/>
</dbReference>
<feature type="domain" description="NADPH-dependent FMN reductase-like" evidence="4">
    <location>
        <begin position="5"/>
        <end position="153"/>
    </location>
</feature>
<evidence type="ECO:0000256" key="2">
    <source>
        <dbReference type="ARBA" id="ARBA00022643"/>
    </source>
</evidence>
<proteinExistence type="predicted"/>
<dbReference type="InterPro" id="IPR023932">
    <property type="entry name" value="CE1759_FMN_reduct"/>
</dbReference>
<dbReference type="PANTHER" id="PTHR43408:SF2">
    <property type="entry name" value="FMN REDUCTASE (NADPH)"/>
    <property type="match status" value="1"/>
</dbReference>
<dbReference type="NCBIfam" id="TIGR04037">
    <property type="entry name" value="LLM_duo_CE1759"/>
    <property type="match status" value="1"/>
</dbReference>
<keyword evidence="6" id="KW-1185">Reference proteome</keyword>
<organism evidence="5 6">
    <name type="scientific">Tsukamurella pulmonis</name>
    <dbReference type="NCBI Taxonomy" id="47312"/>
    <lineage>
        <taxon>Bacteria</taxon>
        <taxon>Bacillati</taxon>
        <taxon>Actinomycetota</taxon>
        <taxon>Actinomycetes</taxon>
        <taxon>Mycobacteriales</taxon>
        <taxon>Tsukamurellaceae</taxon>
        <taxon>Tsukamurella</taxon>
    </lineage>
</organism>
<dbReference type="InterPro" id="IPR051814">
    <property type="entry name" value="NAD(P)H-dep_FMN_reductase"/>
</dbReference>
<dbReference type="GO" id="GO:0016491">
    <property type="term" value="F:oxidoreductase activity"/>
    <property type="evidence" value="ECO:0007669"/>
    <property type="project" value="UniProtKB-KW"/>
</dbReference>
<evidence type="ECO:0000259" key="4">
    <source>
        <dbReference type="Pfam" id="PF03358"/>
    </source>
</evidence>
<keyword evidence="2" id="KW-0288">FMN</keyword>
<dbReference type="SUPFAM" id="SSF52218">
    <property type="entry name" value="Flavoproteins"/>
    <property type="match status" value="1"/>
</dbReference>
<reference evidence="6" key="1">
    <citation type="submission" date="2016-10" db="EMBL/GenBank/DDBJ databases">
        <authorList>
            <person name="Varghese N."/>
            <person name="Submissions S."/>
        </authorList>
    </citation>
    <scope>NUCLEOTIDE SEQUENCE [LARGE SCALE GENOMIC DNA]</scope>
    <source>
        <strain evidence="6">DSM 44142</strain>
    </source>
</reference>
<dbReference type="PANTHER" id="PTHR43408">
    <property type="entry name" value="FMN REDUCTASE (NADPH)"/>
    <property type="match status" value="1"/>
</dbReference>
<dbReference type="Pfam" id="PF03358">
    <property type="entry name" value="FMN_red"/>
    <property type="match status" value="1"/>
</dbReference>
<dbReference type="InterPro" id="IPR005025">
    <property type="entry name" value="FMN_Rdtase-like_dom"/>
</dbReference>
<evidence type="ECO:0000256" key="1">
    <source>
        <dbReference type="ARBA" id="ARBA00022630"/>
    </source>
</evidence>
<keyword evidence="1" id="KW-0285">Flavoprotein</keyword>
<accession>A0A1H1EMP8</accession>